<gene>
    <name evidence="1" type="ORF">CLV63_14318</name>
</gene>
<comment type="caution">
    <text evidence="1">The sequence shown here is derived from an EMBL/GenBank/DDBJ whole genome shotgun (WGS) entry which is preliminary data.</text>
</comment>
<dbReference type="PANTHER" id="PTHR38479:SF2">
    <property type="entry name" value="WINGED HELIX DNA-BINDING DOMAIN-CONTAINING PROTEIN"/>
    <property type="match status" value="1"/>
</dbReference>
<evidence type="ECO:0000313" key="1">
    <source>
        <dbReference type="EMBL" id="PSK82248.1"/>
    </source>
</evidence>
<reference evidence="1 2" key="1">
    <citation type="submission" date="2018-03" db="EMBL/GenBank/DDBJ databases">
        <title>Genomic Encyclopedia of Archaeal and Bacterial Type Strains, Phase II (KMG-II): from individual species to whole genera.</title>
        <authorList>
            <person name="Goeker M."/>
        </authorList>
    </citation>
    <scope>NUCLEOTIDE SEQUENCE [LARGE SCALE GENOMIC DNA]</scope>
    <source>
        <strain evidence="1 2">DSM 45312</strain>
    </source>
</reference>
<dbReference type="GO" id="GO:0003677">
    <property type="term" value="F:DNA binding"/>
    <property type="evidence" value="ECO:0007669"/>
    <property type="project" value="UniProtKB-KW"/>
</dbReference>
<dbReference type="PANTHER" id="PTHR38479">
    <property type="entry name" value="LMO0824 PROTEIN"/>
    <property type="match status" value="1"/>
</dbReference>
<dbReference type="EMBL" id="PYGA01000043">
    <property type="protein sequence ID" value="PSK82248.1"/>
    <property type="molecule type" value="Genomic_DNA"/>
</dbReference>
<dbReference type="AlphaFoldDB" id="A0A2P8CBB1"/>
<organism evidence="1 2">
    <name type="scientific">Murinocardiopsis flavida</name>
    <dbReference type="NCBI Taxonomy" id="645275"/>
    <lineage>
        <taxon>Bacteria</taxon>
        <taxon>Bacillati</taxon>
        <taxon>Actinomycetota</taxon>
        <taxon>Actinomycetes</taxon>
        <taxon>Streptosporangiales</taxon>
        <taxon>Nocardiopsidaceae</taxon>
        <taxon>Murinocardiopsis</taxon>
    </lineage>
</organism>
<keyword evidence="1" id="KW-0238">DNA-binding</keyword>
<keyword evidence="2" id="KW-1185">Reference proteome</keyword>
<dbReference type="InterPro" id="IPR009351">
    <property type="entry name" value="AlkZ-like"/>
</dbReference>
<proteinExistence type="predicted"/>
<dbReference type="Pfam" id="PF06224">
    <property type="entry name" value="AlkZ-like"/>
    <property type="match status" value="1"/>
</dbReference>
<accession>A0A2P8CBB1</accession>
<dbReference type="RefSeq" id="WP_106587043.1">
    <property type="nucleotide sequence ID" value="NZ_PYGA01000043.1"/>
</dbReference>
<protein>
    <submittedName>
        <fullName evidence="1">Winged helix DNA-binding protein</fullName>
    </submittedName>
</protein>
<name>A0A2P8CBB1_9ACTN</name>
<evidence type="ECO:0000313" key="2">
    <source>
        <dbReference type="Proteomes" id="UP000240542"/>
    </source>
</evidence>
<sequence>MRLVTDEERRARLGVRHALASTAKVASPVEAARAVVCLHATEPPSVHLSCWARVGALDIDDVERSLYDTRSLVRQQSMRETLFVFPRDLVPAVWGSASARVAATHRKRLVKDLERWGPAADGQGAAWLAAAEEAVLARLADGVPRPSQRVREEVPEAAGVIEQSPDKPWGGRIAIAPRVLTQLSLDGSVARAANAGAWYTSRPTWTTTQAWWGDEVPDALASRQGYAELVSRWLWSYGPGTVDDLAWWLGGTKSAVRTALDDIGAQRVSLDDGSVGWLREDDLDPVAAAEPWVALLPLLDPTVMGWKARGFYLGAHAPQLFDSVGNAGTTAWVDGRVVGAWVQDPDGVVGLRLLDDDVSAEAREALAAEARRLSAWLDGQRVFAVYPSPAMQPGAGR</sequence>
<dbReference type="Proteomes" id="UP000240542">
    <property type="component" value="Unassembled WGS sequence"/>
</dbReference>
<dbReference type="OrthoDB" id="9148135at2"/>